<protein>
    <submittedName>
        <fullName evidence="3">Amino acid racemase</fullName>
        <ecNumber evidence="3">5.1.1.-</ecNumber>
    </submittedName>
</protein>
<organism evidence="3 4">
    <name type="scientific">Ornithinibacillus caprae</name>
    <dbReference type="NCBI Taxonomy" id="2678566"/>
    <lineage>
        <taxon>Bacteria</taxon>
        <taxon>Bacillati</taxon>
        <taxon>Bacillota</taxon>
        <taxon>Bacilli</taxon>
        <taxon>Bacillales</taxon>
        <taxon>Bacillaceae</taxon>
        <taxon>Ornithinibacillus</taxon>
    </lineage>
</organism>
<evidence type="ECO:0000256" key="1">
    <source>
        <dbReference type="ARBA" id="ARBA00007847"/>
    </source>
</evidence>
<keyword evidence="4" id="KW-1185">Reference proteome</keyword>
<name>A0A6N8FJA9_9BACI</name>
<dbReference type="NCBIfam" id="TIGR00035">
    <property type="entry name" value="asp_race"/>
    <property type="match status" value="1"/>
</dbReference>
<gene>
    <name evidence="3" type="ORF">GMD78_05425</name>
</gene>
<dbReference type="Proteomes" id="UP000469125">
    <property type="component" value="Unassembled WGS sequence"/>
</dbReference>
<dbReference type="InterPro" id="IPR015942">
    <property type="entry name" value="Asp/Glu/hydantoin_racemase"/>
</dbReference>
<dbReference type="InterPro" id="IPR004380">
    <property type="entry name" value="Asp_race"/>
</dbReference>
<dbReference type="InterPro" id="IPR018187">
    <property type="entry name" value="Asp/Glu_racemase_AS_1"/>
</dbReference>
<dbReference type="InterPro" id="IPR033134">
    <property type="entry name" value="Asp/Glu_racemase_AS_2"/>
</dbReference>
<dbReference type="EMBL" id="WOCA01000003">
    <property type="protein sequence ID" value="MUK87839.1"/>
    <property type="molecule type" value="Genomic_DNA"/>
</dbReference>
<dbReference type="PROSITE" id="PS00924">
    <property type="entry name" value="ASP_GLU_RACEMASE_2"/>
    <property type="match status" value="1"/>
</dbReference>
<sequence>MKTIGLIGGLSWESTSVYYSYINRYVQRELGGIHSAKCLIYSFDFEEIASLQRSGNWEVATSRMVEAAKCLEKGGAELIVICTNTMHLMADDIKKACNIPLIHIVDCVVSEIQNQSISRVGLLGTKFTMEQSFYKKLLNKHDIDVLIPSEKDRQVIHDVIFNELCKGNLKDSSKEKYLDIIRKLVEDGAEGIILGCTEIPLLIKQDDTEIPLFDTTQIHANKVAELGLQDKSNSPLTI</sequence>
<dbReference type="PANTHER" id="PTHR21198:SF7">
    <property type="entry name" value="ASPARTATE-GLUTAMATE RACEMASE FAMILY"/>
    <property type="match status" value="1"/>
</dbReference>
<dbReference type="PROSITE" id="PS00923">
    <property type="entry name" value="ASP_GLU_RACEMASE_1"/>
    <property type="match status" value="1"/>
</dbReference>
<evidence type="ECO:0000256" key="2">
    <source>
        <dbReference type="ARBA" id="ARBA00023235"/>
    </source>
</evidence>
<proteinExistence type="inferred from homology"/>
<evidence type="ECO:0000313" key="4">
    <source>
        <dbReference type="Proteomes" id="UP000469125"/>
    </source>
</evidence>
<dbReference type="InterPro" id="IPR001920">
    <property type="entry name" value="Asp/Glu_race"/>
</dbReference>
<dbReference type="AlphaFoldDB" id="A0A6N8FJA9"/>
<dbReference type="SUPFAM" id="SSF53681">
    <property type="entry name" value="Aspartate/glutamate racemase"/>
    <property type="match status" value="2"/>
</dbReference>
<dbReference type="EC" id="5.1.1.-" evidence="3"/>
<dbReference type="PANTHER" id="PTHR21198">
    <property type="entry name" value="GLUTAMATE RACEMASE"/>
    <property type="match status" value="1"/>
</dbReference>
<dbReference type="GO" id="GO:0047661">
    <property type="term" value="F:amino-acid racemase activity"/>
    <property type="evidence" value="ECO:0007669"/>
    <property type="project" value="InterPro"/>
</dbReference>
<comment type="similarity">
    <text evidence="1">Belongs to the aspartate/glutamate racemases family.</text>
</comment>
<dbReference type="Pfam" id="PF01177">
    <property type="entry name" value="Asp_Glu_race"/>
    <property type="match status" value="1"/>
</dbReference>
<evidence type="ECO:0000313" key="3">
    <source>
        <dbReference type="EMBL" id="MUK87839.1"/>
    </source>
</evidence>
<keyword evidence="2 3" id="KW-0413">Isomerase</keyword>
<dbReference type="Gene3D" id="3.40.50.1860">
    <property type="match status" value="2"/>
</dbReference>
<accession>A0A6N8FJA9</accession>
<reference evidence="3 4" key="1">
    <citation type="submission" date="2019-11" db="EMBL/GenBank/DDBJ databases">
        <authorList>
            <person name="Li X."/>
        </authorList>
    </citation>
    <scope>NUCLEOTIDE SEQUENCE [LARGE SCALE GENOMIC DNA]</scope>
    <source>
        <strain evidence="3 4">L9</strain>
    </source>
</reference>
<dbReference type="RefSeq" id="WP_343042160.1">
    <property type="nucleotide sequence ID" value="NZ_WOCA01000003.1"/>
</dbReference>
<comment type="caution">
    <text evidence="3">The sequence shown here is derived from an EMBL/GenBank/DDBJ whole genome shotgun (WGS) entry which is preliminary data.</text>
</comment>